<evidence type="ECO:0000313" key="3">
    <source>
        <dbReference type="Proteomes" id="UP000054558"/>
    </source>
</evidence>
<gene>
    <name evidence="2" type="ORF">KFL_009800010</name>
</gene>
<dbReference type="Proteomes" id="UP000054558">
    <property type="component" value="Unassembled WGS sequence"/>
</dbReference>
<dbReference type="SUPFAM" id="SSF47113">
    <property type="entry name" value="Histone-fold"/>
    <property type="match status" value="1"/>
</dbReference>
<proteinExistence type="predicted"/>
<dbReference type="AlphaFoldDB" id="A0A1Y1IQJ9"/>
<dbReference type="InterPro" id="IPR009072">
    <property type="entry name" value="Histone-fold"/>
</dbReference>
<evidence type="ECO:0000313" key="2">
    <source>
        <dbReference type="EMBL" id="GAQ92322.1"/>
    </source>
</evidence>
<organism evidence="2 3">
    <name type="scientific">Klebsormidium nitens</name>
    <name type="common">Green alga</name>
    <name type="synonym">Ulothrix nitens</name>
    <dbReference type="NCBI Taxonomy" id="105231"/>
    <lineage>
        <taxon>Eukaryota</taxon>
        <taxon>Viridiplantae</taxon>
        <taxon>Streptophyta</taxon>
        <taxon>Klebsormidiophyceae</taxon>
        <taxon>Klebsormidiales</taxon>
        <taxon>Klebsormidiaceae</taxon>
        <taxon>Klebsormidium</taxon>
    </lineage>
</organism>
<accession>A0A1Y1IQJ9</accession>
<name>A0A1Y1IQJ9_KLENI</name>
<feature type="compositionally biased region" description="Basic and acidic residues" evidence="1">
    <location>
        <begin position="148"/>
        <end position="210"/>
    </location>
</feature>
<keyword evidence="3" id="KW-1185">Reference proteome</keyword>
<evidence type="ECO:0000256" key="1">
    <source>
        <dbReference type="SAM" id="MobiDB-lite"/>
    </source>
</evidence>
<evidence type="ECO:0008006" key="4">
    <source>
        <dbReference type="Google" id="ProtNLM"/>
    </source>
</evidence>
<dbReference type="EMBL" id="DF237929">
    <property type="protein sequence ID" value="GAQ92322.1"/>
    <property type="molecule type" value="Genomic_DNA"/>
</dbReference>
<protein>
    <recommendedName>
        <fullName evidence="4">Histone H2A/H2B/H3 domain-containing protein</fullName>
    </recommendedName>
</protein>
<dbReference type="GO" id="GO:0046982">
    <property type="term" value="F:protein heterodimerization activity"/>
    <property type="evidence" value="ECO:0007669"/>
    <property type="project" value="InterPro"/>
</dbReference>
<reference evidence="2 3" key="1">
    <citation type="journal article" date="2014" name="Nat. Commun.">
        <title>Klebsormidium flaccidum genome reveals primary factors for plant terrestrial adaptation.</title>
        <authorList>
            <person name="Hori K."/>
            <person name="Maruyama F."/>
            <person name="Fujisawa T."/>
            <person name="Togashi T."/>
            <person name="Yamamoto N."/>
            <person name="Seo M."/>
            <person name="Sato S."/>
            <person name="Yamada T."/>
            <person name="Mori H."/>
            <person name="Tajima N."/>
            <person name="Moriyama T."/>
            <person name="Ikeuchi M."/>
            <person name="Watanabe M."/>
            <person name="Wada H."/>
            <person name="Kobayashi K."/>
            <person name="Saito M."/>
            <person name="Masuda T."/>
            <person name="Sasaki-Sekimoto Y."/>
            <person name="Mashiguchi K."/>
            <person name="Awai K."/>
            <person name="Shimojima M."/>
            <person name="Masuda S."/>
            <person name="Iwai M."/>
            <person name="Nobusawa T."/>
            <person name="Narise T."/>
            <person name="Kondo S."/>
            <person name="Saito H."/>
            <person name="Sato R."/>
            <person name="Murakawa M."/>
            <person name="Ihara Y."/>
            <person name="Oshima-Yamada Y."/>
            <person name="Ohtaka K."/>
            <person name="Satoh M."/>
            <person name="Sonobe K."/>
            <person name="Ishii M."/>
            <person name="Ohtani R."/>
            <person name="Kanamori-Sato M."/>
            <person name="Honoki R."/>
            <person name="Miyazaki D."/>
            <person name="Mochizuki H."/>
            <person name="Umetsu J."/>
            <person name="Higashi K."/>
            <person name="Shibata D."/>
            <person name="Kamiya Y."/>
            <person name="Sato N."/>
            <person name="Nakamura Y."/>
            <person name="Tabata S."/>
            <person name="Ida S."/>
            <person name="Kurokawa K."/>
            <person name="Ohta H."/>
        </authorList>
    </citation>
    <scope>NUCLEOTIDE SEQUENCE [LARGE SCALE GENOMIC DNA]</scope>
    <source>
        <strain evidence="2 3">NIES-2285</strain>
    </source>
</reference>
<dbReference type="Gene3D" id="1.10.20.10">
    <property type="entry name" value="Histone, subunit A"/>
    <property type="match status" value="1"/>
</dbReference>
<feature type="compositionally biased region" description="Basic residues" evidence="1">
    <location>
        <begin position="218"/>
        <end position="231"/>
    </location>
</feature>
<sequence length="231" mass="25176">MEDITLEPPTEGQMDELQGFIQELAHQNRMRAQDGAQPRRKSVYYKELRSASKTLGDKGRPVAGAAVLAASPATAGGTGKEKAQGGASSKAAIGKHATTAGLFGDVIFCQAHGKRKTLHTKDLDLARRIRGIRNEDNTLPLQAAVEHGLGHKREKVGYEPGKADEKKRKSAKQTEREARERATKDVKWVQKAELQRQTRMAAERAAREAAHGPQGGAKRSKQSGKREKRAA</sequence>
<feature type="region of interest" description="Disordered" evidence="1">
    <location>
        <begin position="144"/>
        <end position="231"/>
    </location>
</feature>